<dbReference type="EMBL" id="AP024718">
    <property type="protein sequence ID" value="BCX89009.1"/>
    <property type="molecule type" value="Genomic_DNA"/>
</dbReference>
<dbReference type="Proteomes" id="UP001321450">
    <property type="component" value="Chromosome"/>
</dbReference>
<reference evidence="3" key="1">
    <citation type="journal article" date="2024" name="Int. J. Syst. Evol. Microbiol.">
        <title>Methylomarinovum tepidoasis sp. nov., a moderately thermophilic methanotroph of the family Methylothermaceae isolated from a deep-sea hydrothermal field.</title>
        <authorList>
            <person name="Hirayama H."/>
            <person name="Takaki Y."/>
            <person name="Abe M."/>
            <person name="Miyazaki M."/>
            <person name="Uematsu K."/>
            <person name="Matsui Y."/>
            <person name="Takai K."/>
        </authorList>
    </citation>
    <scope>NUCLEOTIDE SEQUENCE [LARGE SCALE GENOMIC DNA]</scope>
    <source>
        <strain evidence="3">IN45</strain>
    </source>
</reference>
<dbReference type="RefSeq" id="WP_286291259.1">
    <property type="nucleotide sequence ID" value="NZ_AP024718.1"/>
</dbReference>
<evidence type="ECO:0000313" key="3">
    <source>
        <dbReference type="Proteomes" id="UP001321450"/>
    </source>
</evidence>
<dbReference type="NCBIfam" id="NF003818">
    <property type="entry name" value="PRK05409.1"/>
    <property type="match status" value="1"/>
</dbReference>
<organism evidence="2 3">
    <name type="scientific">Methylomarinovum tepidoasis</name>
    <dbReference type="NCBI Taxonomy" id="2840183"/>
    <lineage>
        <taxon>Bacteria</taxon>
        <taxon>Pseudomonadati</taxon>
        <taxon>Pseudomonadota</taxon>
        <taxon>Gammaproteobacteria</taxon>
        <taxon>Methylococcales</taxon>
        <taxon>Methylothermaceae</taxon>
        <taxon>Methylomarinovum</taxon>
    </lineage>
</organism>
<gene>
    <name evidence="2" type="ORF">MIN45_P1379</name>
</gene>
<dbReference type="PANTHER" id="PTHR42194:SF1">
    <property type="entry name" value="UPF0276 PROTEIN HI_1600"/>
    <property type="match status" value="1"/>
</dbReference>
<name>A0AAU9CY83_9GAMM</name>
<protein>
    <recommendedName>
        <fullName evidence="1">UPF0276 protein MIN45_P1379</fullName>
    </recommendedName>
</protein>
<sequence>MTPRPFPGFGLGLRKEHYEAVLTQKPALGWFEILTENYLVDGGKPLHYLDRIRADYPLAMHGVSLSIGSTDPLNRDYLARLKTLVDRVEPLWVSDHLCWTGVDGLNLHDLLPLPYTEEALGHVVARIGQVQDFLGRRILLENVSSYLSYPESEMAEWEFLSQVAERADCLILLDINNIYVSARNHGFDPDAYLAAIPPGRVWQFHLAGHTDLGEVVIDTHDHPVRREVWDLFARAAARFGPVATMIERDDRIPPLETLLQELDQARRIAEPLWTHEAA</sequence>
<accession>A0AAU9CY83</accession>
<dbReference type="Gene3D" id="3.20.20.150">
    <property type="entry name" value="Divalent-metal-dependent TIM barrel enzymes"/>
    <property type="match status" value="1"/>
</dbReference>
<dbReference type="InterPro" id="IPR036237">
    <property type="entry name" value="Xyl_isomerase-like_sf"/>
</dbReference>
<keyword evidence="3" id="KW-1185">Reference proteome</keyword>
<dbReference type="Pfam" id="PF05114">
    <property type="entry name" value="MbnB_TglH_ChrH"/>
    <property type="match status" value="1"/>
</dbReference>
<dbReference type="HAMAP" id="MF_00697">
    <property type="entry name" value="UPF0276"/>
    <property type="match status" value="1"/>
</dbReference>
<proteinExistence type="inferred from homology"/>
<dbReference type="AlphaFoldDB" id="A0AAU9CY83"/>
<dbReference type="PANTHER" id="PTHR42194">
    <property type="entry name" value="UPF0276 PROTEIN HI_1600"/>
    <property type="match status" value="1"/>
</dbReference>
<dbReference type="SUPFAM" id="SSF51658">
    <property type="entry name" value="Xylose isomerase-like"/>
    <property type="match status" value="1"/>
</dbReference>
<comment type="similarity">
    <text evidence="1">Belongs to the UPF0276 family.</text>
</comment>
<evidence type="ECO:0000313" key="2">
    <source>
        <dbReference type="EMBL" id="BCX89009.1"/>
    </source>
</evidence>
<dbReference type="KEGG" id="meiy:MIN45_P1379"/>
<dbReference type="InterPro" id="IPR007801">
    <property type="entry name" value="MbnB/TglH/ChrH"/>
</dbReference>
<evidence type="ECO:0000256" key="1">
    <source>
        <dbReference type="HAMAP-Rule" id="MF_00697"/>
    </source>
</evidence>